<dbReference type="EMBL" id="CM042017">
    <property type="protein sequence ID" value="KAI3691337.1"/>
    <property type="molecule type" value="Genomic_DNA"/>
</dbReference>
<proteinExistence type="predicted"/>
<reference evidence="2" key="1">
    <citation type="journal article" date="2022" name="Mol. Ecol. Resour.">
        <title>The genomes of chicory, endive, great burdock and yacon provide insights into Asteraceae palaeo-polyploidization history and plant inulin production.</title>
        <authorList>
            <person name="Fan W."/>
            <person name="Wang S."/>
            <person name="Wang H."/>
            <person name="Wang A."/>
            <person name="Jiang F."/>
            <person name="Liu H."/>
            <person name="Zhao H."/>
            <person name="Xu D."/>
            <person name="Zhang Y."/>
        </authorList>
    </citation>
    <scope>NUCLEOTIDE SEQUENCE [LARGE SCALE GENOMIC DNA]</scope>
    <source>
        <strain evidence="2">cv. Punajuju</strain>
    </source>
</reference>
<evidence type="ECO:0000313" key="2">
    <source>
        <dbReference type="Proteomes" id="UP001055811"/>
    </source>
</evidence>
<accession>A0ACB8Z0M2</accession>
<organism evidence="1 2">
    <name type="scientific">Cichorium intybus</name>
    <name type="common">Chicory</name>
    <dbReference type="NCBI Taxonomy" id="13427"/>
    <lineage>
        <taxon>Eukaryota</taxon>
        <taxon>Viridiplantae</taxon>
        <taxon>Streptophyta</taxon>
        <taxon>Embryophyta</taxon>
        <taxon>Tracheophyta</taxon>
        <taxon>Spermatophyta</taxon>
        <taxon>Magnoliopsida</taxon>
        <taxon>eudicotyledons</taxon>
        <taxon>Gunneridae</taxon>
        <taxon>Pentapetalae</taxon>
        <taxon>asterids</taxon>
        <taxon>campanulids</taxon>
        <taxon>Asterales</taxon>
        <taxon>Asteraceae</taxon>
        <taxon>Cichorioideae</taxon>
        <taxon>Cichorieae</taxon>
        <taxon>Cichoriinae</taxon>
        <taxon>Cichorium</taxon>
    </lineage>
</organism>
<evidence type="ECO:0000313" key="1">
    <source>
        <dbReference type="EMBL" id="KAI3691337.1"/>
    </source>
</evidence>
<sequence>MILTKESDVYSFGVLLFEALCSRPCIDNSYDDERQSLPILVKKRYQEQRLDTVVDDNLRQQIEQKCFDTFVTLAYECLENDQSRRPSMDVVVSTLKTALENQEVFEAKAREAKAKASPLLDFKEICPPGGSDLVILYTTSVKGIRKTSKDCSSVRSFLKSLKILYQERNISMHSEFRDELLQILGKSVAVPQLFIKGRYIGGAEEVFRLHENGKFRPLLAGIPNISEGPCKRCAGARSVVCGKCNGSNILKSAEGGRTKCTECNKNGLIKCPICF</sequence>
<comment type="caution">
    <text evidence="1">The sequence shown here is derived from an EMBL/GenBank/DDBJ whole genome shotgun (WGS) entry which is preliminary data.</text>
</comment>
<gene>
    <name evidence="1" type="ORF">L2E82_49672</name>
</gene>
<name>A0ACB8Z0M2_CICIN</name>
<dbReference type="Proteomes" id="UP001055811">
    <property type="component" value="Linkage Group LG09"/>
</dbReference>
<keyword evidence="2" id="KW-1185">Reference proteome</keyword>
<protein>
    <submittedName>
        <fullName evidence="1">Uncharacterized protein</fullName>
    </submittedName>
</protein>
<reference evidence="1 2" key="2">
    <citation type="journal article" date="2022" name="Mol. Ecol. Resour.">
        <title>The genomes of chicory, endive, great burdock and yacon provide insights into Asteraceae paleo-polyploidization history and plant inulin production.</title>
        <authorList>
            <person name="Fan W."/>
            <person name="Wang S."/>
            <person name="Wang H."/>
            <person name="Wang A."/>
            <person name="Jiang F."/>
            <person name="Liu H."/>
            <person name="Zhao H."/>
            <person name="Xu D."/>
            <person name="Zhang Y."/>
        </authorList>
    </citation>
    <scope>NUCLEOTIDE SEQUENCE [LARGE SCALE GENOMIC DNA]</scope>
    <source>
        <strain evidence="2">cv. Punajuju</strain>
        <tissue evidence="1">Leaves</tissue>
    </source>
</reference>